<evidence type="ECO:0000256" key="3">
    <source>
        <dbReference type="ARBA" id="ARBA00022452"/>
    </source>
</evidence>
<evidence type="ECO:0000259" key="12">
    <source>
        <dbReference type="Pfam" id="PF25183"/>
    </source>
</evidence>
<comment type="subcellular location">
    <subcellularLocation>
        <location evidence="1 8">Cell outer membrane</location>
        <topology evidence="1 8">Multi-pass membrane protein</topology>
    </subcellularLocation>
</comment>
<dbReference type="InterPro" id="IPR036942">
    <property type="entry name" value="Beta-barrel_TonB_sf"/>
</dbReference>
<feature type="chain" id="PRO_5033036154" evidence="10">
    <location>
        <begin position="18"/>
        <end position="834"/>
    </location>
</feature>
<feature type="domain" description="TonB-dependent transporter Oar-like beta-barrel" evidence="12">
    <location>
        <begin position="152"/>
        <end position="217"/>
    </location>
</feature>
<dbReference type="Gene3D" id="2.40.170.20">
    <property type="entry name" value="TonB-dependent receptor, beta-barrel domain"/>
    <property type="match status" value="1"/>
</dbReference>
<evidence type="ECO:0000259" key="11">
    <source>
        <dbReference type="Pfam" id="PF00593"/>
    </source>
</evidence>
<keyword evidence="10" id="KW-0732">Signal</keyword>
<keyword evidence="5" id="KW-0798">TonB box</keyword>
<proteinExistence type="inferred from homology"/>
<organism evidence="13 14">
    <name type="scientific">Pyxidicoccus fallax</name>
    <dbReference type="NCBI Taxonomy" id="394095"/>
    <lineage>
        <taxon>Bacteria</taxon>
        <taxon>Pseudomonadati</taxon>
        <taxon>Myxococcota</taxon>
        <taxon>Myxococcia</taxon>
        <taxon>Myxococcales</taxon>
        <taxon>Cystobacterineae</taxon>
        <taxon>Myxococcaceae</taxon>
        <taxon>Pyxidicoccus</taxon>
    </lineage>
</organism>
<dbReference type="RefSeq" id="WP_169345174.1">
    <property type="nucleotide sequence ID" value="NZ_JABBJJ010000050.1"/>
</dbReference>
<dbReference type="GO" id="GO:0009279">
    <property type="term" value="C:cell outer membrane"/>
    <property type="evidence" value="ECO:0007669"/>
    <property type="project" value="UniProtKB-SubCell"/>
</dbReference>
<dbReference type="SUPFAM" id="SSF56935">
    <property type="entry name" value="Porins"/>
    <property type="match status" value="1"/>
</dbReference>
<dbReference type="Pfam" id="PF00593">
    <property type="entry name" value="TonB_dep_Rec_b-barrel"/>
    <property type="match status" value="1"/>
</dbReference>
<keyword evidence="13" id="KW-0675">Receptor</keyword>
<feature type="domain" description="TonB-dependent receptor-like beta-barrel" evidence="11">
    <location>
        <begin position="318"/>
        <end position="761"/>
    </location>
</feature>
<comment type="caution">
    <text evidence="13">The sequence shown here is derived from an EMBL/GenBank/DDBJ whole genome shotgun (WGS) entry which is preliminary data.</text>
</comment>
<dbReference type="AlphaFoldDB" id="A0A848LBM4"/>
<keyword evidence="2 8" id="KW-0813">Transport</keyword>
<evidence type="ECO:0000256" key="9">
    <source>
        <dbReference type="SAM" id="MobiDB-lite"/>
    </source>
</evidence>
<accession>A0A848LBM4</accession>
<dbReference type="GO" id="GO:0015344">
    <property type="term" value="F:siderophore uptake transmembrane transporter activity"/>
    <property type="evidence" value="ECO:0007669"/>
    <property type="project" value="TreeGrafter"/>
</dbReference>
<evidence type="ECO:0000256" key="2">
    <source>
        <dbReference type="ARBA" id="ARBA00022448"/>
    </source>
</evidence>
<dbReference type="PANTHER" id="PTHR30069:SF46">
    <property type="entry name" value="OAR PROTEIN"/>
    <property type="match status" value="1"/>
</dbReference>
<keyword evidence="14" id="KW-1185">Reference proteome</keyword>
<protein>
    <submittedName>
        <fullName evidence="13">TonB-dependent receptor</fullName>
    </submittedName>
</protein>
<dbReference type="InterPro" id="IPR039426">
    <property type="entry name" value="TonB-dep_rcpt-like"/>
</dbReference>
<dbReference type="PROSITE" id="PS52016">
    <property type="entry name" value="TONB_DEPENDENT_REC_3"/>
    <property type="match status" value="1"/>
</dbReference>
<feature type="signal peptide" evidence="10">
    <location>
        <begin position="1"/>
        <end position="17"/>
    </location>
</feature>
<evidence type="ECO:0000313" key="14">
    <source>
        <dbReference type="Proteomes" id="UP000518300"/>
    </source>
</evidence>
<comment type="similarity">
    <text evidence="8">Belongs to the TonB-dependent receptor family.</text>
</comment>
<feature type="region of interest" description="Disordered" evidence="9">
    <location>
        <begin position="18"/>
        <end position="42"/>
    </location>
</feature>
<dbReference type="InterPro" id="IPR057601">
    <property type="entry name" value="Oar-like_b-barrel"/>
</dbReference>
<evidence type="ECO:0000256" key="10">
    <source>
        <dbReference type="SAM" id="SignalP"/>
    </source>
</evidence>
<reference evidence="13 14" key="1">
    <citation type="submission" date="2020-04" db="EMBL/GenBank/DDBJ databases">
        <title>Draft genome of Pyxidicoccus fallax type strain.</title>
        <authorList>
            <person name="Whitworth D.E."/>
        </authorList>
    </citation>
    <scope>NUCLEOTIDE SEQUENCE [LARGE SCALE GENOMIC DNA]</scope>
    <source>
        <strain evidence="13 14">DSM 14698</strain>
    </source>
</reference>
<evidence type="ECO:0000313" key="13">
    <source>
        <dbReference type="EMBL" id="NMO15886.1"/>
    </source>
</evidence>
<evidence type="ECO:0000256" key="8">
    <source>
        <dbReference type="PROSITE-ProRule" id="PRU01360"/>
    </source>
</evidence>
<gene>
    <name evidence="13" type="ORF">HG543_13645</name>
</gene>
<keyword evidence="7 8" id="KW-0998">Cell outer membrane</keyword>
<dbReference type="GO" id="GO:0044718">
    <property type="term" value="P:siderophore transmembrane transport"/>
    <property type="evidence" value="ECO:0007669"/>
    <property type="project" value="TreeGrafter"/>
</dbReference>
<dbReference type="Pfam" id="PF25183">
    <property type="entry name" value="OMP_b-brl_4"/>
    <property type="match status" value="1"/>
</dbReference>
<evidence type="ECO:0000256" key="6">
    <source>
        <dbReference type="ARBA" id="ARBA00023136"/>
    </source>
</evidence>
<dbReference type="InterPro" id="IPR000531">
    <property type="entry name" value="Beta-barrel_TonB"/>
</dbReference>
<evidence type="ECO:0000256" key="5">
    <source>
        <dbReference type="ARBA" id="ARBA00023077"/>
    </source>
</evidence>
<sequence>MKSFVAILLTLPMAVHASEETATPEEKVAEASAEPASTPAPVAATGASLRVDPSLLRRLPVNRPGSGGGADRAFEDLAELAPGVQRDMYGVSINGATSAENAYRVDGLSTRNLSLGVNASALSVEFLDEVDVILGGYLPEYGRAQGGIIQAVTRTGTNEFRGSVFAHWTPGALDGQPGSIPNSAVIQTRTSLKNLGDLGATLGGPIVKDRLWFFAGFVPSFTRYAYVRELVPISTVGDAQLQPIPGSGRGYFLDDRSLQYLAKVTFRPAENHHLSLSLSGIPSTESSRSWAISQGRDLSGGARQFQTGILGSLEMELETTAGSLTYAGEFLDRRARVEVNAGWFRQARSTQLLDSMTSGAVHAPGVADVRGASQVRGAILGATPRPAEGTTDRYQANATAAWRFDGAGSHVLKAGGDVELLQSEWERLAAFPPVSEPMLQTARSTLVGAFVQDSWSVTSRVTVNLGLRYDVQSLSREDMPVEVDVSGQFSPRVGAVVDVLGDGRTRAFAHFARYQEQVPLQLMESVGARGALSVERGLLPQSSTELMAGAEHELAGDTRLGAWYVHRNLDQAVEDMSEDDGLTYFLGNPGRGRMGSGFPEPMRTYDAGTVYLSHAFSDGWLAQASYTLSRLRGNYSGLLRPDTSMLSPNTLPDFDSPELMRNSEGLLPLDRTHAIKLFGAKEFHLSAKVSTSVGLAYRGGSGTPYNALGGHPLYGGDATFILPRGVAGRTPWVHTLDSNLGLDYRLSGSQVLSLTVAVFNLFNFQAATRVDEMYTDRYVFPVEGGTRADLPGRVQLTPEDGSGFLASSDVNGNFGKPIQLQAPRQFRLGVRYSF</sequence>
<keyword evidence="3 8" id="KW-1134">Transmembrane beta strand</keyword>
<evidence type="ECO:0000256" key="4">
    <source>
        <dbReference type="ARBA" id="ARBA00022692"/>
    </source>
</evidence>
<keyword evidence="4 8" id="KW-0812">Transmembrane</keyword>
<keyword evidence="6 8" id="KW-0472">Membrane</keyword>
<dbReference type="PANTHER" id="PTHR30069">
    <property type="entry name" value="TONB-DEPENDENT OUTER MEMBRANE RECEPTOR"/>
    <property type="match status" value="1"/>
</dbReference>
<dbReference type="Proteomes" id="UP000518300">
    <property type="component" value="Unassembled WGS sequence"/>
</dbReference>
<evidence type="ECO:0000256" key="7">
    <source>
        <dbReference type="ARBA" id="ARBA00023237"/>
    </source>
</evidence>
<feature type="compositionally biased region" description="Low complexity" evidence="9">
    <location>
        <begin position="30"/>
        <end position="42"/>
    </location>
</feature>
<evidence type="ECO:0000256" key="1">
    <source>
        <dbReference type="ARBA" id="ARBA00004571"/>
    </source>
</evidence>
<name>A0A848LBM4_9BACT</name>
<dbReference type="EMBL" id="JABBJJ010000050">
    <property type="protein sequence ID" value="NMO15886.1"/>
    <property type="molecule type" value="Genomic_DNA"/>
</dbReference>